<dbReference type="KEGG" id="rpm:RSPPHO_03145"/>
<dbReference type="HOGENOM" id="CLU_277699_0_0_5"/>
<evidence type="ECO:0000313" key="7">
    <source>
        <dbReference type="Proteomes" id="UP000033220"/>
    </source>
</evidence>
<dbReference type="Proteomes" id="UP000033220">
    <property type="component" value="Chromosome DSM 122"/>
</dbReference>
<organism evidence="6 7">
    <name type="scientific">Pararhodospirillum photometricum DSM 122</name>
    <dbReference type="NCBI Taxonomy" id="1150469"/>
    <lineage>
        <taxon>Bacteria</taxon>
        <taxon>Pseudomonadati</taxon>
        <taxon>Pseudomonadota</taxon>
        <taxon>Alphaproteobacteria</taxon>
        <taxon>Rhodospirillales</taxon>
        <taxon>Rhodospirillaceae</taxon>
        <taxon>Pararhodospirillum</taxon>
    </lineage>
</organism>
<sequence>MKQTPAHAVANAEILSLVPSTARCVVEVGCMLGAMAREVRKAAPKTRFVGIDIDPDYAAQAAAFCTETHAGDIETFTPAQWEALFPSDCWIFGDCLEHLRDPWRVLRRVRRRIDPDGCLLVCVPNAQHWSVQWRLASGQFRYEDQGLMDRTHLRWFTRITMLEMFAATGWQVEQGLTRLLPAIAQQDAILQALRGLAVAGGFDPEGAVSDALPFQYVFKCVPGPVPEGREDGENPAAETMSRPASTPVPRSSAKAERVALYQIAYAKETVIEPGYARLDNTDNPRPDWREYWPIRRFLLEETLDEMTFYGFFSPKFGTKTLLSHDQVVAFIDAQAAQADVILFSPQPDMGAMFLNVFEQAEVFDPGLMEAYQSFLNQRGVDVPLSSLVMDARHVVFSNFFVARPAFWREWLAFNEALFAVCEGPETPLRTALCQPTTYPGEVERKVFLQERTASLLLTMDPSWRVAVHDPFGKAWSMSRFREHPMDAAISDSLKRAYRDTAFPQYLEAFSTVRERFRQAGPQEDAGEERGRRYRHVLVACARWEAPYIREWLSYHRALGFDHVYLCCNDDDPSALVTEISLSPTLVDFVTVRHFPERGQQRAMYLSMMDLVSQRADWVMFLDIDEFLVLRGVNNLGDFLARFPETVDTVYFNWLMFGNSGFVSRPAGSVLEQYTWRAQGVDPHTKHISRVSRLDVEALRQTQSAFWHGLPNPDFALLSRVNVLGTDWGGYWDRFPEHAQSEVDDSALAESLIATATVHHYVMKSEEDFLIRVRRSVEGQFGGQLKWLETFQQGGHTAYLASLRQVEDPYLQDFARSHPLEVSQKGPTTAVMAETSSWQAPLHLESSSGRVTHGTHGSGGRYVERGEHLLIEWDDWPAEVFQRDGEVYRKLETLGAGPNTLSLEQPAFARLEASRAPLASVCWEVSEGTWVHVRPGTSDLPVVTSVFWAHSYDLGHDLGEVRTVVDLGANIGASALYFAQRYPKATLVAVEPEESNFLLLQKNLLGLPRVFPLRAAIWSHDTECEVDVEEQGQARAPWAFRSRAVGEGGARVAAWSMPTLLRHYEMTTVDLLKIDVEGAEVELFCGSLAWLEQVRWVVIETHERFRPGAEEAVTRALAPTHQEHASVAGNRVFSRRDTYQDL</sequence>
<name>H6SR49_PARPM</name>
<feature type="region of interest" description="Disordered" evidence="4">
    <location>
        <begin position="227"/>
        <end position="249"/>
    </location>
</feature>
<gene>
    <name evidence="6" type="ORF">RSPPHO_03145</name>
</gene>
<dbReference type="RefSeq" id="WP_014416399.1">
    <property type="nucleotide sequence ID" value="NC_017059.1"/>
</dbReference>
<dbReference type="eggNOG" id="COG5010">
    <property type="taxonomic scope" value="Bacteria"/>
</dbReference>
<accession>H6SR49</accession>
<dbReference type="eggNOG" id="COG0827">
    <property type="taxonomic scope" value="Bacteria"/>
</dbReference>
<dbReference type="SUPFAM" id="SSF53335">
    <property type="entry name" value="S-adenosyl-L-methionine-dependent methyltransferases"/>
    <property type="match status" value="2"/>
</dbReference>
<dbReference type="AlphaFoldDB" id="H6SR49"/>
<dbReference type="NCBIfam" id="TIGR01444">
    <property type="entry name" value="fkbM_fam"/>
    <property type="match status" value="1"/>
</dbReference>
<evidence type="ECO:0000313" key="6">
    <source>
        <dbReference type="EMBL" id="CCG09771.1"/>
    </source>
</evidence>
<dbReference type="Pfam" id="PF05050">
    <property type="entry name" value="Methyltransf_21"/>
    <property type="match status" value="1"/>
</dbReference>
<dbReference type="eggNOG" id="COG0463">
    <property type="taxonomic scope" value="Bacteria"/>
</dbReference>
<keyword evidence="3" id="KW-1133">Transmembrane helix</keyword>
<dbReference type="Pfam" id="PF13704">
    <property type="entry name" value="Glyco_tranf_2_4"/>
    <property type="match status" value="1"/>
</dbReference>
<feature type="domain" description="Methyltransferase FkbM" evidence="5">
    <location>
        <begin position="965"/>
        <end position="1103"/>
    </location>
</feature>
<proteinExistence type="predicted"/>
<dbReference type="Gene3D" id="3.40.50.150">
    <property type="entry name" value="Vaccinia Virus protein VP39"/>
    <property type="match status" value="2"/>
</dbReference>
<dbReference type="PANTHER" id="PTHR21461:SF69">
    <property type="entry name" value="GLYCOSYLTRANSFERASE FAMILY 92 PROTEIN"/>
    <property type="match status" value="1"/>
</dbReference>
<evidence type="ECO:0000256" key="2">
    <source>
        <dbReference type="ARBA" id="ARBA00022692"/>
    </source>
</evidence>
<dbReference type="GO" id="GO:0016020">
    <property type="term" value="C:membrane"/>
    <property type="evidence" value="ECO:0007669"/>
    <property type="project" value="UniProtKB-SubCell"/>
</dbReference>
<dbReference type="Pfam" id="PF13489">
    <property type="entry name" value="Methyltransf_23"/>
    <property type="match status" value="1"/>
</dbReference>
<dbReference type="PATRIC" id="fig|1150469.3.peg.3543"/>
<evidence type="ECO:0000259" key="5">
    <source>
        <dbReference type="Pfam" id="PF05050"/>
    </source>
</evidence>
<dbReference type="PANTHER" id="PTHR21461">
    <property type="entry name" value="GLYCOSYLTRANSFERASE FAMILY 92 PROTEIN"/>
    <property type="match status" value="1"/>
</dbReference>
<dbReference type="GO" id="GO:0016757">
    <property type="term" value="F:glycosyltransferase activity"/>
    <property type="evidence" value="ECO:0007669"/>
    <property type="project" value="TreeGrafter"/>
</dbReference>
<dbReference type="STRING" id="1150469.RSPPHO_03145"/>
<dbReference type="EMBL" id="HE663493">
    <property type="protein sequence ID" value="CCG09771.1"/>
    <property type="molecule type" value="Genomic_DNA"/>
</dbReference>
<keyword evidence="3" id="KW-0472">Membrane</keyword>
<dbReference type="eggNOG" id="COG4123">
    <property type="taxonomic scope" value="Bacteria"/>
</dbReference>
<reference evidence="6 7" key="1">
    <citation type="submission" date="2012-02" db="EMBL/GenBank/DDBJ databases">
        <title>Shotgun genome sequence of Phaeospirillum photometricum DSM 122.</title>
        <authorList>
            <person name="Duquesne K."/>
            <person name="Sturgis J."/>
        </authorList>
    </citation>
    <scope>NUCLEOTIDE SEQUENCE [LARGE SCALE GENOMIC DNA]</scope>
    <source>
        <strain evidence="7">DSM122</strain>
    </source>
</reference>
<dbReference type="GO" id="GO:0005737">
    <property type="term" value="C:cytoplasm"/>
    <property type="evidence" value="ECO:0007669"/>
    <property type="project" value="TreeGrafter"/>
</dbReference>
<comment type="subcellular location">
    <subcellularLocation>
        <location evidence="1">Membrane</location>
        <topology evidence="1">Single-pass membrane protein</topology>
    </subcellularLocation>
</comment>
<dbReference type="InterPro" id="IPR006342">
    <property type="entry name" value="FkbM_mtfrase"/>
</dbReference>
<protein>
    <recommendedName>
        <fullName evidence="5">Methyltransferase FkbM domain-containing protein</fullName>
    </recommendedName>
</protein>
<keyword evidence="2" id="KW-0812">Transmembrane</keyword>
<evidence type="ECO:0000256" key="4">
    <source>
        <dbReference type="SAM" id="MobiDB-lite"/>
    </source>
</evidence>
<evidence type="ECO:0000256" key="3">
    <source>
        <dbReference type="ARBA" id="ARBA00022989"/>
    </source>
</evidence>
<keyword evidence="7" id="KW-1185">Reference proteome</keyword>
<dbReference type="InterPro" id="IPR029063">
    <property type="entry name" value="SAM-dependent_MTases_sf"/>
</dbReference>
<evidence type="ECO:0000256" key="1">
    <source>
        <dbReference type="ARBA" id="ARBA00004167"/>
    </source>
</evidence>
<dbReference type="OrthoDB" id="118340at2"/>